<evidence type="ECO:0000313" key="2">
    <source>
        <dbReference type="Proteomes" id="UP000280104"/>
    </source>
</evidence>
<dbReference type="Proteomes" id="UP000280104">
    <property type="component" value="Chromosome II"/>
</dbReference>
<organism evidence="1 2">
    <name type="scientific">Triticum aestivum</name>
    <name type="common">Wheat</name>
    <dbReference type="NCBI Taxonomy" id="4565"/>
    <lineage>
        <taxon>Eukaryota</taxon>
        <taxon>Viridiplantae</taxon>
        <taxon>Streptophyta</taxon>
        <taxon>Embryophyta</taxon>
        <taxon>Tracheophyta</taxon>
        <taxon>Spermatophyta</taxon>
        <taxon>Magnoliopsida</taxon>
        <taxon>Liliopsida</taxon>
        <taxon>Poales</taxon>
        <taxon>Poaceae</taxon>
        <taxon>BOP clade</taxon>
        <taxon>Pooideae</taxon>
        <taxon>Triticodae</taxon>
        <taxon>Triticeae</taxon>
        <taxon>Triticinae</taxon>
        <taxon>Triticum</taxon>
    </lineage>
</organism>
<name>A0A7H4LR38_WHEAT</name>
<gene>
    <name evidence="1" type="ORF">CAMPLR22A2D_LOCUS5711</name>
</gene>
<reference evidence="1 2" key="1">
    <citation type="submission" date="2018-05" db="EMBL/GenBank/DDBJ databases">
        <authorList>
            <person name="Thind KAUR A."/>
        </authorList>
    </citation>
    <scope>NUCLEOTIDE SEQUENCE [LARGE SCALE GENOMIC DNA]</scope>
</reference>
<accession>A0A7H4LR38</accession>
<dbReference type="EMBL" id="LS480641">
    <property type="protein sequence ID" value="SPT21077.1"/>
    <property type="molecule type" value="Genomic_DNA"/>
</dbReference>
<dbReference type="AlphaFoldDB" id="A0A7H4LR38"/>
<sequence>MFHKHIARSAACPRCQDPFEDALLLISNCSYATQVWSSLGLLAPTSLDDLHQHPQIQGLNPNIWPSVALTICWKLWDSRNAIVFRNDDHSLRITLRNIVADFSLWVFRFKKHEDNISARQWLNFLSAAIPL</sequence>
<proteinExistence type="predicted"/>
<evidence type="ECO:0000313" key="1">
    <source>
        <dbReference type="EMBL" id="SPT21077.1"/>
    </source>
</evidence>
<protein>
    <submittedName>
        <fullName evidence="1">Uncharacterized protein</fullName>
    </submittedName>
</protein>